<evidence type="ECO:0000313" key="11">
    <source>
        <dbReference type="Proteomes" id="UP000270678"/>
    </source>
</evidence>
<dbReference type="PROSITE" id="PS50893">
    <property type="entry name" value="ABC_TRANSPORTER_2"/>
    <property type="match status" value="1"/>
</dbReference>
<dbReference type="RefSeq" id="WP_126997605.1">
    <property type="nucleotide sequence ID" value="NZ_CP034346.1"/>
</dbReference>
<dbReference type="GO" id="GO:0005524">
    <property type="term" value="F:ATP binding"/>
    <property type="evidence" value="ECO:0007669"/>
    <property type="project" value="UniProtKB-KW"/>
</dbReference>
<protein>
    <submittedName>
        <fullName evidence="10">ABC transporter ATP-binding protein</fullName>
    </submittedName>
</protein>
<evidence type="ECO:0000256" key="1">
    <source>
        <dbReference type="ARBA" id="ARBA00004651"/>
    </source>
</evidence>
<dbReference type="SUPFAM" id="SSF90123">
    <property type="entry name" value="ABC transporter transmembrane region"/>
    <property type="match status" value="1"/>
</dbReference>
<feature type="transmembrane region" description="Helical" evidence="7">
    <location>
        <begin position="134"/>
        <end position="156"/>
    </location>
</feature>
<dbReference type="Proteomes" id="UP000270678">
    <property type="component" value="Chromosome"/>
</dbReference>
<dbReference type="GO" id="GO:0016887">
    <property type="term" value="F:ATP hydrolysis activity"/>
    <property type="evidence" value="ECO:0007669"/>
    <property type="project" value="InterPro"/>
</dbReference>
<feature type="transmembrane region" description="Helical" evidence="7">
    <location>
        <begin position="162"/>
        <end position="181"/>
    </location>
</feature>
<evidence type="ECO:0000313" key="10">
    <source>
        <dbReference type="EMBL" id="AZS14700.1"/>
    </source>
</evidence>
<dbReference type="InterPro" id="IPR027417">
    <property type="entry name" value="P-loop_NTPase"/>
</dbReference>
<dbReference type="InterPro" id="IPR003593">
    <property type="entry name" value="AAA+_ATPase"/>
</dbReference>
<keyword evidence="5 7" id="KW-1133">Transmembrane helix</keyword>
<keyword evidence="11" id="KW-1185">Reference proteome</keyword>
<dbReference type="EMBL" id="CP034346">
    <property type="protein sequence ID" value="AZS14700.1"/>
    <property type="molecule type" value="Genomic_DNA"/>
</dbReference>
<keyword evidence="3" id="KW-0547">Nucleotide-binding</keyword>
<dbReference type="PROSITE" id="PS00211">
    <property type="entry name" value="ABC_TRANSPORTER_1"/>
    <property type="match status" value="1"/>
</dbReference>
<dbReference type="Gene3D" id="3.40.50.300">
    <property type="entry name" value="P-loop containing nucleotide triphosphate hydrolases"/>
    <property type="match status" value="1"/>
</dbReference>
<feature type="transmembrane region" description="Helical" evidence="7">
    <location>
        <begin position="63"/>
        <end position="83"/>
    </location>
</feature>
<dbReference type="SMART" id="SM00382">
    <property type="entry name" value="AAA"/>
    <property type="match status" value="1"/>
</dbReference>
<dbReference type="InterPro" id="IPR039421">
    <property type="entry name" value="Type_1_exporter"/>
</dbReference>
<dbReference type="GO" id="GO:0140359">
    <property type="term" value="F:ABC-type transporter activity"/>
    <property type="evidence" value="ECO:0007669"/>
    <property type="project" value="InterPro"/>
</dbReference>
<evidence type="ECO:0000256" key="2">
    <source>
        <dbReference type="ARBA" id="ARBA00022692"/>
    </source>
</evidence>
<dbReference type="InterPro" id="IPR017871">
    <property type="entry name" value="ABC_transporter-like_CS"/>
</dbReference>
<sequence length="593" mass="68180">MKRSLHHLFCMIIMLKPLFSWKVYLFIVILGMLAFLPNIQLIVTEHIGNALPYSIQQGQYGELIVLLVIQAGIFALIQILIAGNRMLEKQLNSHFKCYLQEIVHKKMSRVKISLIERADVHNQMMTLSNTLPSFGFPLLMNFFNFAKSILSISIMLYVMRNIHVSVLIIIATVSFLNVFIVRKYYHRQLQIYLQASEDSRKAEYLSGLFTDRELASEVRMFQLNQFIISKWKTLFTNVEKLQVQFKNKQELLYGSLQIITQVLQLVMLIILVLFTSFTVGTYMLVTQGLLHLQNTAHELVESFNRLQETSIYLPSFFEILQFEEESEEPHLIQFGGLNQGIKVQNMSFKYPNSERYVLQQINLTLHKGEKVAIVGHNGSGKTSLVKCLLGLYDQYEGEIVIDDVSLHGYDKNSFRKHIAVLLQTYGKYPMSVQENIWLNNEGDGRNDPKLQKATQLSDSQDFINTLPHLMETQLNPIFDDGMDLSGGQWQKIGLARAYYRNADIVILDEPTAAIDPLAEDRLFQGMLAHLTNKTAIILTHRLGICRWVDKIVVMDGGRIVEIGSHDKLINEGSYYKEMYDSQLKWYVNATVAK</sequence>
<feature type="domain" description="ABC transporter" evidence="8">
    <location>
        <begin position="341"/>
        <end position="581"/>
    </location>
</feature>
<dbReference type="InterPro" id="IPR011527">
    <property type="entry name" value="ABC1_TM_dom"/>
</dbReference>
<feature type="transmembrane region" description="Helical" evidence="7">
    <location>
        <begin position="21"/>
        <end position="43"/>
    </location>
</feature>
<dbReference type="PROSITE" id="PS50929">
    <property type="entry name" value="ABC_TM1F"/>
    <property type="match status" value="1"/>
</dbReference>
<gene>
    <name evidence="10" type="ORF">EI981_09680</name>
</gene>
<dbReference type="InterPro" id="IPR036640">
    <property type="entry name" value="ABC1_TM_sf"/>
</dbReference>
<dbReference type="AlphaFoldDB" id="A0A3S9UWJ8"/>
<accession>A0A3S9UWJ8</accession>
<evidence type="ECO:0000259" key="9">
    <source>
        <dbReference type="PROSITE" id="PS50929"/>
    </source>
</evidence>
<dbReference type="GO" id="GO:0005886">
    <property type="term" value="C:plasma membrane"/>
    <property type="evidence" value="ECO:0007669"/>
    <property type="project" value="UniProtKB-SubCell"/>
</dbReference>
<evidence type="ECO:0000256" key="6">
    <source>
        <dbReference type="ARBA" id="ARBA00023136"/>
    </source>
</evidence>
<keyword evidence="4 10" id="KW-0067">ATP-binding</keyword>
<feature type="transmembrane region" description="Helical" evidence="7">
    <location>
        <begin position="265"/>
        <end position="285"/>
    </location>
</feature>
<organism evidence="10 11">
    <name type="scientific">Paenibacillus lutimineralis</name>
    <dbReference type="NCBI Taxonomy" id="2707005"/>
    <lineage>
        <taxon>Bacteria</taxon>
        <taxon>Bacillati</taxon>
        <taxon>Bacillota</taxon>
        <taxon>Bacilli</taxon>
        <taxon>Bacillales</taxon>
        <taxon>Paenibacillaceae</taxon>
        <taxon>Paenibacillus</taxon>
    </lineage>
</organism>
<dbReference type="CDD" id="cd03228">
    <property type="entry name" value="ABCC_MRP_Like"/>
    <property type="match status" value="1"/>
</dbReference>
<feature type="domain" description="ABC transmembrane type-1" evidence="9">
    <location>
        <begin position="47"/>
        <end position="308"/>
    </location>
</feature>
<evidence type="ECO:0000259" key="8">
    <source>
        <dbReference type="PROSITE" id="PS50893"/>
    </source>
</evidence>
<dbReference type="KEGG" id="plut:EI981_09680"/>
<evidence type="ECO:0000256" key="5">
    <source>
        <dbReference type="ARBA" id="ARBA00022989"/>
    </source>
</evidence>
<comment type="subcellular location">
    <subcellularLocation>
        <location evidence="1">Cell membrane</location>
        <topology evidence="1">Multi-pass membrane protein</topology>
    </subcellularLocation>
</comment>
<dbReference type="GO" id="GO:0034040">
    <property type="term" value="F:ATPase-coupled lipid transmembrane transporter activity"/>
    <property type="evidence" value="ECO:0007669"/>
    <property type="project" value="TreeGrafter"/>
</dbReference>
<proteinExistence type="predicted"/>
<dbReference type="Gene3D" id="1.20.1560.10">
    <property type="entry name" value="ABC transporter type 1, transmembrane domain"/>
    <property type="match status" value="1"/>
</dbReference>
<dbReference type="InterPro" id="IPR003439">
    <property type="entry name" value="ABC_transporter-like_ATP-bd"/>
</dbReference>
<dbReference type="PANTHER" id="PTHR24221">
    <property type="entry name" value="ATP-BINDING CASSETTE SUB-FAMILY B"/>
    <property type="match status" value="1"/>
</dbReference>
<reference evidence="11" key="1">
    <citation type="submission" date="2018-12" db="EMBL/GenBank/DDBJ databases">
        <title>Complete genome sequence of Paenibacillus sp. MBLB1234.</title>
        <authorList>
            <person name="Nam Y.-D."/>
            <person name="Kang J."/>
            <person name="Chung W.-H."/>
            <person name="Park Y.S."/>
        </authorList>
    </citation>
    <scope>NUCLEOTIDE SEQUENCE [LARGE SCALE GENOMIC DNA]</scope>
    <source>
        <strain evidence="11">MBLB1234</strain>
    </source>
</reference>
<dbReference type="PANTHER" id="PTHR24221:SF646">
    <property type="entry name" value="HAEMOLYSIN SECRETION ATP-BINDING PROTEIN"/>
    <property type="match status" value="1"/>
</dbReference>
<evidence type="ECO:0000256" key="7">
    <source>
        <dbReference type="SAM" id="Phobius"/>
    </source>
</evidence>
<dbReference type="SUPFAM" id="SSF52540">
    <property type="entry name" value="P-loop containing nucleoside triphosphate hydrolases"/>
    <property type="match status" value="1"/>
</dbReference>
<keyword evidence="6 7" id="KW-0472">Membrane</keyword>
<evidence type="ECO:0000256" key="4">
    <source>
        <dbReference type="ARBA" id="ARBA00022840"/>
    </source>
</evidence>
<keyword evidence="2 7" id="KW-0812">Transmembrane</keyword>
<name>A0A3S9UWJ8_9BACL</name>
<dbReference type="OrthoDB" id="9806127at2"/>
<dbReference type="Pfam" id="PF00005">
    <property type="entry name" value="ABC_tran"/>
    <property type="match status" value="1"/>
</dbReference>
<evidence type="ECO:0000256" key="3">
    <source>
        <dbReference type="ARBA" id="ARBA00022741"/>
    </source>
</evidence>